<protein>
    <submittedName>
        <fullName evidence="1">Uncharacterized protein</fullName>
    </submittedName>
</protein>
<gene>
    <name evidence="1" type="ORF">H2200_010189</name>
</gene>
<name>A0AA38X2F5_9EURO</name>
<organism evidence="1 2">
    <name type="scientific">Cladophialophora chaetospira</name>
    <dbReference type="NCBI Taxonomy" id="386627"/>
    <lineage>
        <taxon>Eukaryota</taxon>
        <taxon>Fungi</taxon>
        <taxon>Dikarya</taxon>
        <taxon>Ascomycota</taxon>
        <taxon>Pezizomycotina</taxon>
        <taxon>Eurotiomycetes</taxon>
        <taxon>Chaetothyriomycetidae</taxon>
        <taxon>Chaetothyriales</taxon>
        <taxon>Herpotrichiellaceae</taxon>
        <taxon>Cladophialophora</taxon>
    </lineage>
</organism>
<dbReference type="Proteomes" id="UP001172673">
    <property type="component" value="Unassembled WGS sequence"/>
</dbReference>
<accession>A0AA38X2F5</accession>
<comment type="caution">
    <text evidence="1">The sequence shown here is derived from an EMBL/GenBank/DDBJ whole genome shotgun (WGS) entry which is preliminary data.</text>
</comment>
<dbReference type="EMBL" id="JAPDRK010000016">
    <property type="protein sequence ID" value="KAJ9605532.1"/>
    <property type="molecule type" value="Genomic_DNA"/>
</dbReference>
<sequence>MPADYRSKKRGCLPALSTQVLPPGYQWQEDVLAQARDKADKLRTAAVDVKMPPVHFGRTLVFRMAKPSDWDTLHESAKWLKKREYLCDQYGYLCFTFLEDPEALRNELGRIIVAPKDYYTLFEVQNVANVETQYRASMLLLEQGLGMELRSFDELKNRLGMRWAEPITVSNKRPREEDILQTSKYGVNGGAVPNKKVKRVPIQEPTPGPEPVQVPKPNISAIASLSQPEKHQIYRSLFPAAWMESDAAKFPTRKPRVFRPFTTIRRTKFAKRLQVLQPSQQVQVTRYRLCRHYGQGKRYAVAAEVKHRENVVSRLDKIIQSCSSLAPDCNLETDKIVEILAHCLRCVGHQDLTSGEYVKATIALKWAFLYMAFLKTVVTSAKVNIGQYNWVTKWEGDMSAKIELFQYVQDRTWLRFCLHTARFEQVMMARSNDRNA</sequence>
<reference evidence="1" key="1">
    <citation type="submission" date="2022-10" db="EMBL/GenBank/DDBJ databases">
        <title>Culturing micro-colonial fungi from biological soil crusts in the Mojave desert and describing Neophaeococcomyces mojavensis, and introducing the new genera and species Taxawa tesnikishii.</title>
        <authorList>
            <person name="Kurbessoian T."/>
            <person name="Stajich J.E."/>
        </authorList>
    </citation>
    <scope>NUCLEOTIDE SEQUENCE</scope>
    <source>
        <strain evidence="1">TK_41</strain>
    </source>
</reference>
<keyword evidence="2" id="KW-1185">Reference proteome</keyword>
<evidence type="ECO:0000313" key="1">
    <source>
        <dbReference type="EMBL" id="KAJ9605532.1"/>
    </source>
</evidence>
<dbReference type="AlphaFoldDB" id="A0AA38X2F5"/>
<evidence type="ECO:0000313" key="2">
    <source>
        <dbReference type="Proteomes" id="UP001172673"/>
    </source>
</evidence>
<proteinExistence type="predicted"/>